<dbReference type="GO" id="GO:0030288">
    <property type="term" value="C:outer membrane-bounded periplasmic space"/>
    <property type="evidence" value="ECO:0007669"/>
    <property type="project" value="TreeGrafter"/>
</dbReference>
<evidence type="ECO:0000256" key="2">
    <source>
        <dbReference type="ARBA" id="ARBA00004613"/>
    </source>
</evidence>
<dbReference type="GO" id="GO:0009253">
    <property type="term" value="P:peptidoglycan catabolic process"/>
    <property type="evidence" value="ECO:0007669"/>
    <property type="project" value="InterPro"/>
</dbReference>
<organism evidence="10 11">
    <name type="scientific">Haloferula luteola</name>
    <dbReference type="NCBI Taxonomy" id="595692"/>
    <lineage>
        <taxon>Bacteria</taxon>
        <taxon>Pseudomonadati</taxon>
        <taxon>Verrucomicrobiota</taxon>
        <taxon>Verrucomicrobiia</taxon>
        <taxon>Verrucomicrobiales</taxon>
        <taxon>Verrucomicrobiaceae</taxon>
        <taxon>Haloferula</taxon>
    </lineage>
</organism>
<comment type="caution">
    <text evidence="10">The sequence shown here is derived from an EMBL/GenBank/DDBJ whole genome shotgun (WGS) entry which is preliminary data.</text>
</comment>
<dbReference type="InterPro" id="IPR050695">
    <property type="entry name" value="N-acetylmuramoyl_amidase_3"/>
</dbReference>
<evidence type="ECO:0000259" key="9">
    <source>
        <dbReference type="Pfam" id="PF01520"/>
    </source>
</evidence>
<dbReference type="InterPro" id="IPR059100">
    <property type="entry name" value="TSP3_bac"/>
</dbReference>
<dbReference type="Proteomes" id="UP000557717">
    <property type="component" value="Unassembled WGS sequence"/>
</dbReference>
<dbReference type="Pfam" id="PF18884">
    <property type="entry name" value="TSP3_bac"/>
    <property type="match status" value="1"/>
</dbReference>
<keyword evidence="5" id="KW-0732">Signal</keyword>
<evidence type="ECO:0000256" key="4">
    <source>
        <dbReference type="ARBA" id="ARBA00022525"/>
    </source>
</evidence>
<comment type="subcellular location">
    <subcellularLocation>
        <location evidence="2">Secreted</location>
    </subcellularLocation>
</comment>
<protein>
    <recommendedName>
        <fullName evidence="3">N-acetylmuramoyl-L-alanine amidase</fullName>
        <ecNumber evidence="3">3.5.1.28</ecNumber>
    </recommendedName>
</protein>
<dbReference type="Pfam" id="PF01520">
    <property type="entry name" value="Amidase_3"/>
    <property type="match status" value="1"/>
</dbReference>
<proteinExistence type="predicted"/>
<dbReference type="GO" id="GO:0008745">
    <property type="term" value="F:N-acetylmuramoyl-L-alanine amidase activity"/>
    <property type="evidence" value="ECO:0007669"/>
    <property type="project" value="UniProtKB-EC"/>
</dbReference>
<feature type="region of interest" description="Disordered" evidence="8">
    <location>
        <begin position="213"/>
        <end position="298"/>
    </location>
</feature>
<accession>A0A840V7P4</accession>
<dbReference type="SUPFAM" id="SSF53187">
    <property type="entry name" value="Zn-dependent exopeptidases"/>
    <property type="match status" value="1"/>
</dbReference>
<sequence>MNDWGEFTGYFQMDYVEYYYDSSSGTAFFGRRFENREQSSFFYDGSYHAAGDASAVPSIFGMNDEGWVLHGPPFQLWFGPVQVPVGHVLRVPTSSSPATMRMAAASGWLYGQSSVRSRPFDLRLSQDSDGDEMPDDWEALYGLNPHDPLDGQADANGNGISNRSEFHLRRNPLAMGDAAALEIDLRPGIDSDGDGIPNVWEWRYGLNFSDGEDAGGDADGDGISNFDEYLHRTNPTQGDTDGDRLPDGLEVSIGTSPTDADTDHDGIPDGEEDQDDDGSSNYWEHDGNSDPTDPQSLPELKVMMFVAEVDRTYRASDYADPEWAYRSTHLLSTGVSALINGGAIEQEELEDWLGLSELNWPAYPPVPGVIDVTMGKQKLSRHQDFPEQPPAGWGAWDLPALEAVRGSFHFHSREVTVPDGGNGEEMSYLKYWGTHATKKVWVLLNRRLTEDLEVPFLKMATKASTLDYQNEGTWFEGAINEATKVTLGDPEVVKLTVRAGENVSETGVVLNPLEANEGTFENERRYDVDLLPVEIVELSPKVKDEDGNAIDGCEKPNIGTPLTPFEEVDPHTNKIAHREIKVKIGEALKDRKVTWTLEPLPDATPAAIRGDWEQSPTHKDRFEASTAYGANGFNRVSQTTGETNIGDDGHTAIRANVPPIGFNQVRIKIQIEGVNTPIDLIDMEVPGVVVIDPGHGGNDSGAVGRTDNTVLEKDLALAYSLKLRDELIDEFNDEERGLRIVMTRETTEGSLSLDARAQLAKTRGADVLVSIHFNSSISNSARGTEVIIEREKGEIDEDPQPPYPGDNINQNEDILLAEAMGSTTFGAVQGQDQGAVQRRMLKRGKRVTMDVNFGNTKNYHPVKACLIEVEFLSNETALNSVKFSGSTGETIKEAFAEDAAADIFNNILNQP</sequence>
<dbReference type="AlphaFoldDB" id="A0A840V7P4"/>
<dbReference type="PANTHER" id="PTHR30404:SF0">
    <property type="entry name" value="N-ACETYLMURAMOYL-L-ALANINE AMIDASE AMIC"/>
    <property type="match status" value="1"/>
</dbReference>
<dbReference type="CDD" id="cd02696">
    <property type="entry name" value="MurNAc-LAA"/>
    <property type="match status" value="1"/>
</dbReference>
<dbReference type="PANTHER" id="PTHR30404">
    <property type="entry name" value="N-ACETYLMURAMOYL-L-ALANINE AMIDASE"/>
    <property type="match status" value="1"/>
</dbReference>
<name>A0A840V7P4_9BACT</name>
<dbReference type="EMBL" id="JACHFD010000033">
    <property type="protein sequence ID" value="MBB5353743.1"/>
    <property type="molecule type" value="Genomic_DNA"/>
</dbReference>
<evidence type="ECO:0000256" key="7">
    <source>
        <dbReference type="ARBA" id="ARBA00022837"/>
    </source>
</evidence>
<gene>
    <name evidence="10" type="ORF">HNR46_004004</name>
</gene>
<keyword evidence="11" id="KW-1185">Reference proteome</keyword>
<feature type="domain" description="MurNAc-LAA" evidence="9">
    <location>
        <begin position="689"/>
        <end position="879"/>
    </location>
</feature>
<evidence type="ECO:0000313" key="11">
    <source>
        <dbReference type="Proteomes" id="UP000557717"/>
    </source>
</evidence>
<dbReference type="InterPro" id="IPR002508">
    <property type="entry name" value="MurNAc-LAA_cat"/>
</dbReference>
<feature type="region of interest" description="Disordered" evidence="8">
    <location>
        <begin position="546"/>
        <end position="568"/>
    </location>
</feature>
<feature type="compositionally biased region" description="Acidic residues" evidence="8">
    <location>
        <begin position="268"/>
        <end position="278"/>
    </location>
</feature>
<keyword evidence="6" id="KW-0378">Hydrolase</keyword>
<comment type="catalytic activity">
    <reaction evidence="1">
        <text>Hydrolyzes the link between N-acetylmuramoyl residues and L-amino acid residues in certain cell-wall glycopeptides.</text>
        <dbReference type="EC" id="3.5.1.28"/>
    </reaction>
</comment>
<dbReference type="EC" id="3.5.1.28" evidence="3"/>
<keyword evidence="7" id="KW-0106">Calcium</keyword>
<keyword evidence="4" id="KW-0964">Secreted</keyword>
<reference evidence="10 11" key="1">
    <citation type="submission" date="2020-08" db="EMBL/GenBank/DDBJ databases">
        <title>Genomic Encyclopedia of Type Strains, Phase IV (KMG-IV): sequencing the most valuable type-strain genomes for metagenomic binning, comparative biology and taxonomic classification.</title>
        <authorList>
            <person name="Goeker M."/>
        </authorList>
    </citation>
    <scope>NUCLEOTIDE SEQUENCE [LARGE SCALE GENOMIC DNA]</scope>
    <source>
        <strain evidence="10 11">YC6886</strain>
    </source>
</reference>
<evidence type="ECO:0000256" key="6">
    <source>
        <dbReference type="ARBA" id="ARBA00022801"/>
    </source>
</evidence>
<evidence type="ECO:0000256" key="5">
    <source>
        <dbReference type="ARBA" id="ARBA00022729"/>
    </source>
</evidence>
<evidence type="ECO:0000256" key="8">
    <source>
        <dbReference type="SAM" id="MobiDB-lite"/>
    </source>
</evidence>
<evidence type="ECO:0000313" key="10">
    <source>
        <dbReference type="EMBL" id="MBB5353743.1"/>
    </source>
</evidence>
<evidence type="ECO:0000256" key="3">
    <source>
        <dbReference type="ARBA" id="ARBA00011901"/>
    </source>
</evidence>
<dbReference type="Gene3D" id="3.40.630.40">
    <property type="entry name" value="Zn-dependent exopeptidases"/>
    <property type="match status" value="1"/>
</dbReference>
<evidence type="ECO:0000256" key="1">
    <source>
        <dbReference type="ARBA" id="ARBA00001561"/>
    </source>
</evidence>